<evidence type="ECO:0000256" key="1">
    <source>
        <dbReference type="SAM" id="MobiDB-lite"/>
    </source>
</evidence>
<feature type="compositionally biased region" description="Polar residues" evidence="1">
    <location>
        <begin position="230"/>
        <end position="252"/>
    </location>
</feature>
<reference evidence="2" key="1">
    <citation type="submission" date="2019-11" db="EMBL/GenBank/DDBJ databases">
        <title>Leishmania tarentolae CDS.</title>
        <authorList>
            <person name="Goto Y."/>
            <person name="Yamagishi J."/>
        </authorList>
    </citation>
    <scope>NUCLEOTIDE SEQUENCE [LARGE SCALE GENOMIC DNA]</scope>
    <source>
        <strain evidence="2">Parrot Tar II</strain>
    </source>
</reference>
<dbReference type="OrthoDB" id="267776at2759"/>
<feature type="region of interest" description="Disordered" evidence="1">
    <location>
        <begin position="230"/>
        <end position="255"/>
    </location>
</feature>
<gene>
    <name evidence="2" type="ORF">LtaPh_1606800</name>
</gene>
<keyword evidence="3" id="KW-1185">Reference proteome</keyword>
<accession>A0A640KDP8</accession>
<dbReference type="Proteomes" id="UP000419144">
    <property type="component" value="Unassembled WGS sequence"/>
</dbReference>
<dbReference type="EMBL" id="BLBS01000020">
    <property type="protein sequence ID" value="GET87428.1"/>
    <property type="molecule type" value="Genomic_DNA"/>
</dbReference>
<sequence>MWHGRVRVLTSFMSLPPFPSLARVPRHWHSSRLTSLRTARERHRYVCVSEMSIYCIYGLCHLRPPFHHHLLLLPMSPATRSRARVYVCVCVLLLLSHQAIARILQPATQPPLQPPWRSSTGAYDSFISSSPLPSPALIPQHLHSSAGMQSLGTPRQCCTPGAYVLTPPPAVSQSLSLPLDTTALSAHSAASGNTSHIGVRDIAELVRHLAESRYMTRQLQQRVHQMESSMKTAATGDASISGTSTQEETAASAQVAGKRLATGGEAGIITVAEQATPLHSLNPQMATSERRQRTANLRTGG</sequence>
<evidence type="ECO:0000313" key="2">
    <source>
        <dbReference type="EMBL" id="GET87428.1"/>
    </source>
</evidence>
<protein>
    <submittedName>
        <fullName evidence="2">Uncharacterized protein</fullName>
    </submittedName>
</protein>
<organism evidence="2 3">
    <name type="scientific">Leishmania tarentolae</name>
    <name type="common">Sauroleishmania tarentolae</name>
    <dbReference type="NCBI Taxonomy" id="5689"/>
    <lineage>
        <taxon>Eukaryota</taxon>
        <taxon>Discoba</taxon>
        <taxon>Euglenozoa</taxon>
        <taxon>Kinetoplastea</taxon>
        <taxon>Metakinetoplastina</taxon>
        <taxon>Trypanosomatida</taxon>
        <taxon>Trypanosomatidae</taxon>
        <taxon>Leishmaniinae</taxon>
        <taxon>Leishmania</taxon>
        <taxon>lizard Leishmania</taxon>
    </lineage>
</organism>
<name>A0A640KDP8_LEITA</name>
<comment type="caution">
    <text evidence="2">The sequence shown here is derived from an EMBL/GenBank/DDBJ whole genome shotgun (WGS) entry which is preliminary data.</text>
</comment>
<proteinExistence type="predicted"/>
<evidence type="ECO:0000313" key="3">
    <source>
        <dbReference type="Proteomes" id="UP000419144"/>
    </source>
</evidence>
<dbReference type="VEuPathDB" id="TriTrypDB:LtaPh_1606800"/>
<dbReference type="AlphaFoldDB" id="A0A640KDP8"/>